<proteinExistence type="predicted"/>
<comment type="caution">
    <text evidence="1">The sequence shown here is derived from an EMBL/GenBank/DDBJ whole genome shotgun (WGS) entry which is preliminary data.</text>
</comment>
<dbReference type="EMBL" id="JARKIF010000054">
    <property type="protein sequence ID" value="KAJ7606863.1"/>
    <property type="molecule type" value="Genomic_DNA"/>
</dbReference>
<keyword evidence="2" id="KW-1185">Reference proteome</keyword>
<sequence>MSWVWKGGSGDPDLRAVDRLHNAYLNLLAAMDNVHLTCAKYFLALRATTSSHDAVQEFRTACQRVAEHITRVTESWDHVVADLLEYLPLRPLERLEQLLSSISSSYNHYPTQRNKVLVILPSLRGSAQCQAAVIKDLYEELEKDIMFIEAERRAADLPQTNLNVALAALIWHEWGLAQHREDMHFARLWDWHGGPSDLDTTNLINGPHKDET</sequence>
<gene>
    <name evidence="1" type="ORF">FB45DRAFT_949348</name>
</gene>
<protein>
    <submittedName>
        <fullName evidence="1">Uncharacterized protein</fullName>
    </submittedName>
</protein>
<name>A0AAD7FA94_9AGAR</name>
<dbReference type="AlphaFoldDB" id="A0AAD7FA94"/>
<accession>A0AAD7FA94</accession>
<organism evidence="1 2">
    <name type="scientific">Roridomyces roridus</name>
    <dbReference type="NCBI Taxonomy" id="1738132"/>
    <lineage>
        <taxon>Eukaryota</taxon>
        <taxon>Fungi</taxon>
        <taxon>Dikarya</taxon>
        <taxon>Basidiomycota</taxon>
        <taxon>Agaricomycotina</taxon>
        <taxon>Agaricomycetes</taxon>
        <taxon>Agaricomycetidae</taxon>
        <taxon>Agaricales</taxon>
        <taxon>Marasmiineae</taxon>
        <taxon>Mycenaceae</taxon>
        <taxon>Roridomyces</taxon>
    </lineage>
</organism>
<reference evidence="1" key="1">
    <citation type="submission" date="2023-03" db="EMBL/GenBank/DDBJ databases">
        <title>Massive genome expansion in bonnet fungi (Mycena s.s.) driven by repeated elements and novel gene families across ecological guilds.</title>
        <authorList>
            <consortium name="Lawrence Berkeley National Laboratory"/>
            <person name="Harder C.B."/>
            <person name="Miyauchi S."/>
            <person name="Viragh M."/>
            <person name="Kuo A."/>
            <person name="Thoen E."/>
            <person name="Andreopoulos B."/>
            <person name="Lu D."/>
            <person name="Skrede I."/>
            <person name="Drula E."/>
            <person name="Henrissat B."/>
            <person name="Morin E."/>
            <person name="Kohler A."/>
            <person name="Barry K."/>
            <person name="LaButti K."/>
            <person name="Morin E."/>
            <person name="Salamov A."/>
            <person name="Lipzen A."/>
            <person name="Mereny Z."/>
            <person name="Hegedus B."/>
            <person name="Baldrian P."/>
            <person name="Stursova M."/>
            <person name="Weitz H."/>
            <person name="Taylor A."/>
            <person name="Grigoriev I.V."/>
            <person name="Nagy L.G."/>
            <person name="Martin F."/>
            <person name="Kauserud H."/>
        </authorList>
    </citation>
    <scope>NUCLEOTIDE SEQUENCE</scope>
    <source>
        <strain evidence="1">9284</strain>
    </source>
</reference>
<evidence type="ECO:0000313" key="1">
    <source>
        <dbReference type="EMBL" id="KAJ7606863.1"/>
    </source>
</evidence>
<dbReference type="Proteomes" id="UP001221142">
    <property type="component" value="Unassembled WGS sequence"/>
</dbReference>
<evidence type="ECO:0000313" key="2">
    <source>
        <dbReference type="Proteomes" id="UP001221142"/>
    </source>
</evidence>